<dbReference type="EnsemblMetazoa" id="PPAI008282-RA">
    <property type="protein sequence ID" value="PPAI008282-PA"/>
    <property type="gene ID" value="PPAI008282"/>
</dbReference>
<dbReference type="VEuPathDB" id="VectorBase:PPAI008282"/>
<dbReference type="PROSITE" id="PS00028">
    <property type="entry name" value="ZINC_FINGER_C2H2_1"/>
    <property type="match status" value="3"/>
</dbReference>
<dbReference type="GO" id="GO:0000981">
    <property type="term" value="F:DNA-binding transcription factor activity, RNA polymerase II-specific"/>
    <property type="evidence" value="ECO:0007669"/>
    <property type="project" value="TreeGrafter"/>
</dbReference>
<evidence type="ECO:0000256" key="1">
    <source>
        <dbReference type="ARBA" id="ARBA00022723"/>
    </source>
</evidence>
<dbReference type="GO" id="GO:0008270">
    <property type="term" value="F:zinc ion binding"/>
    <property type="evidence" value="ECO:0007669"/>
    <property type="project" value="UniProtKB-KW"/>
</dbReference>
<protein>
    <recommendedName>
        <fullName evidence="4">C2H2-type domain-containing protein</fullName>
    </recommendedName>
</protein>
<dbReference type="AlphaFoldDB" id="A0A1B0GPY2"/>
<keyword evidence="6" id="KW-1185">Reference proteome</keyword>
<feature type="domain" description="C2H2-type" evidence="4">
    <location>
        <begin position="92"/>
        <end position="114"/>
    </location>
</feature>
<proteinExistence type="predicted"/>
<dbReference type="EMBL" id="AJVK01064430">
    <property type="status" value="NOT_ANNOTATED_CDS"/>
    <property type="molecule type" value="Genomic_DNA"/>
</dbReference>
<keyword evidence="2" id="KW-0863">Zinc-finger</keyword>
<reference evidence="5" key="1">
    <citation type="submission" date="2022-08" db="UniProtKB">
        <authorList>
            <consortium name="EnsemblMetazoa"/>
        </authorList>
    </citation>
    <scope>IDENTIFICATION</scope>
    <source>
        <strain evidence="5">Israel</strain>
    </source>
</reference>
<dbReference type="GO" id="GO:0000978">
    <property type="term" value="F:RNA polymerase II cis-regulatory region sequence-specific DNA binding"/>
    <property type="evidence" value="ECO:0007669"/>
    <property type="project" value="TreeGrafter"/>
</dbReference>
<dbReference type="VEuPathDB" id="VectorBase:PPAPM1_006425"/>
<dbReference type="SMART" id="SM00355">
    <property type="entry name" value="ZnF_C2H2"/>
    <property type="match status" value="4"/>
</dbReference>
<evidence type="ECO:0000259" key="4">
    <source>
        <dbReference type="PROSITE" id="PS50157"/>
    </source>
</evidence>
<dbReference type="SUPFAM" id="SSF57667">
    <property type="entry name" value="beta-beta-alpha zinc fingers"/>
    <property type="match status" value="2"/>
</dbReference>
<dbReference type="PANTHER" id="PTHR23235">
    <property type="entry name" value="KRUEPPEL-LIKE TRANSCRIPTION FACTOR"/>
    <property type="match status" value="1"/>
</dbReference>
<dbReference type="Gene3D" id="3.30.160.60">
    <property type="entry name" value="Classic Zinc Finger"/>
    <property type="match status" value="3"/>
</dbReference>
<evidence type="ECO:0000256" key="3">
    <source>
        <dbReference type="ARBA" id="ARBA00022833"/>
    </source>
</evidence>
<dbReference type="InterPro" id="IPR036236">
    <property type="entry name" value="Znf_C2H2_sf"/>
</dbReference>
<keyword evidence="1" id="KW-0479">Metal-binding</keyword>
<dbReference type="FunFam" id="3.30.160.60:FF:001397">
    <property type="entry name" value="Datilografo, isoform A"/>
    <property type="match status" value="1"/>
</dbReference>
<evidence type="ECO:0000313" key="6">
    <source>
        <dbReference type="Proteomes" id="UP000092462"/>
    </source>
</evidence>
<name>A0A1B0GPY2_PHLPP</name>
<feature type="domain" description="C2H2-type" evidence="4">
    <location>
        <begin position="120"/>
        <end position="147"/>
    </location>
</feature>
<dbReference type="Proteomes" id="UP000092462">
    <property type="component" value="Unassembled WGS sequence"/>
</dbReference>
<organism evidence="5 6">
    <name type="scientific">Phlebotomus papatasi</name>
    <name type="common">Sandfly</name>
    <dbReference type="NCBI Taxonomy" id="29031"/>
    <lineage>
        <taxon>Eukaryota</taxon>
        <taxon>Metazoa</taxon>
        <taxon>Ecdysozoa</taxon>
        <taxon>Arthropoda</taxon>
        <taxon>Hexapoda</taxon>
        <taxon>Insecta</taxon>
        <taxon>Pterygota</taxon>
        <taxon>Neoptera</taxon>
        <taxon>Endopterygota</taxon>
        <taxon>Diptera</taxon>
        <taxon>Nematocera</taxon>
        <taxon>Psychodoidea</taxon>
        <taxon>Psychodidae</taxon>
        <taxon>Phlebotomus</taxon>
        <taxon>Phlebotomus</taxon>
    </lineage>
</organism>
<dbReference type="InterPro" id="IPR013087">
    <property type="entry name" value="Znf_C2H2_type"/>
</dbReference>
<keyword evidence="3" id="KW-0862">Zinc</keyword>
<evidence type="ECO:0000313" key="5">
    <source>
        <dbReference type="EnsemblMetazoa" id="PPAI008282-PA"/>
    </source>
</evidence>
<accession>A0A1B0GPY2</accession>
<dbReference type="Pfam" id="PF00096">
    <property type="entry name" value="zf-C2H2"/>
    <property type="match status" value="3"/>
</dbReference>
<feature type="domain" description="C2H2-type" evidence="4">
    <location>
        <begin position="148"/>
        <end position="176"/>
    </location>
</feature>
<dbReference type="PANTHER" id="PTHR23235:SF174">
    <property type="entry name" value="CABUT, ISOFORM A"/>
    <property type="match status" value="1"/>
</dbReference>
<feature type="domain" description="C2H2-type" evidence="4">
    <location>
        <begin position="64"/>
        <end position="91"/>
    </location>
</feature>
<evidence type="ECO:0000256" key="2">
    <source>
        <dbReference type="ARBA" id="ARBA00022771"/>
    </source>
</evidence>
<dbReference type="PROSITE" id="PS50157">
    <property type="entry name" value="ZINC_FINGER_C2H2_2"/>
    <property type="match status" value="4"/>
</dbReference>
<dbReference type="Pfam" id="PF13894">
    <property type="entry name" value="zf-C2H2_4"/>
    <property type="match status" value="1"/>
</dbReference>
<sequence>MEIKEEIEEPLISSVIVKEEYCVQEDTEFEPTLGDEEVSQDLVQIEQFQIKVIEKHSKKSGKEHKCLYCDGVYATPSRLKAHMNNHIEERAFHCNQCTKSFATKSNLEKHLMTHLEGVTYPCTICKKNFKNYDYLRRHIRRHYADRRHECSLCDKVFREKTYLNRHVQIVHEGYRLNERDLSIDR</sequence>